<keyword evidence="3" id="KW-1185">Reference proteome</keyword>
<proteinExistence type="predicted"/>
<evidence type="ECO:0000313" key="3">
    <source>
        <dbReference type="Proteomes" id="UP000605970"/>
    </source>
</evidence>
<feature type="signal peptide" evidence="1">
    <location>
        <begin position="1"/>
        <end position="19"/>
    </location>
</feature>
<reference evidence="2" key="1">
    <citation type="journal article" date="2020" name="Ecol. Evol.">
        <title>Genome structure and content of the rice root-knot nematode (Meloidogyne graminicola).</title>
        <authorList>
            <person name="Phan N.T."/>
            <person name="Danchin E.G.J."/>
            <person name="Klopp C."/>
            <person name="Perfus-Barbeoch L."/>
            <person name="Kozlowski D.K."/>
            <person name="Koutsovoulos G.D."/>
            <person name="Lopez-Roques C."/>
            <person name="Bouchez O."/>
            <person name="Zahm M."/>
            <person name="Besnard G."/>
            <person name="Bellafiore S."/>
        </authorList>
    </citation>
    <scope>NUCLEOTIDE SEQUENCE</scope>
    <source>
        <strain evidence="2">VN-18</strain>
    </source>
</reference>
<accession>A0A8S9ZHB2</accession>
<gene>
    <name evidence="2" type="ORF">Mgra_00007915</name>
</gene>
<sequence>MLKLFPVLIIFILIQLYDFVPRKQKNPNQAWTGHLGKEGEGVSMSLIIPKVFYFILKNFKNEQKQTNNEFTVFGNAFTSNHETKTVNSPIKKV</sequence>
<comment type="caution">
    <text evidence="2">The sequence shown here is derived from an EMBL/GenBank/DDBJ whole genome shotgun (WGS) entry which is preliminary data.</text>
</comment>
<dbReference type="AlphaFoldDB" id="A0A8S9ZHB2"/>
<name>A0A8S9ZHB2_9BILA</name>
<keyword evidence="1" id="KW-0732">Signal</keyword>
<evidence type="ECO:0000313" key="2">
    <source>
        <dbReference type="EMBL" id="KAF7632697.1"/>
    </source>
</evidence>
<feature type="chain" id="PRO_5035782281" evidence="1">
    <location>
        <begin position="20"/>
        <end position="93"/>
    </location>
</feature>
<dbReference type="Proteomes" id="UP000605970">
    <property type="component" value="Unassembled WGS sequence"/>
</dbReference>
<protein>
    <submittedName>
        <fullName evidence="2">Uncharacterized protein</fullName>
    </submittedName>
</protein>
<dbReference type="EMBL" id="JABEBT010000096">
    <property type="protein sequence ID" value="KAF7632697.1"/>
    <property type="molecule type" value="Genomic_DNA"/>
</dbReference>
<evidence type="ECO:0000256" key="1">
    <source>
        <dbReference type="SAM" id="SignalP"/>
    </source>
</evidence>
<organism evidence="2 3">
    <name type="scientific">Meloidogyne graminicola</name>
    <dbReference type="NCBI Taxonomy" id="189291"/>
    <lineage>
        <taxon>Eukaryota</taxon>
        <taxon>Metazoa</taxon>
        <taxon>Ecdysozoa</taxon>
        <taxon>Nematoda</taxon>
        <taxon>Chromadorea</taxon>
        <taxon>Rhabditida</taxon>
        <taxon>Tylenchina</taxon>
        <taxon>Tylenchomorpha</taxon>
        <taxon>Tylenchoidea</taxon>
        <taxon>Meloidogynidae</taxon>
        <taxon>Meloidogyninae</taxon>
        <taxon>Meloidogyne</taxon>
    </lineage>
</organism>